<name>A0A382HSD6_9ZZZZ</name>
<dbReference type="Gene3D" id="3.40.50.300">
    <property type="entry name" value="P-loop containing nucleotide triphosphate hydrolases"/>
    <property type="match status" value="1"/>
</dbReference>
<dbReference type="GO" id="GO:0003678">
    <property type="term" value="F:DNA helicase activity"/>
    <property type="evidence" value="ECO:0007669"/>
    <property type="project" value="InterPro"/>
</dbReference>
<dbReference type="Pfam" id="PF05970">
    <property type="entry name" value="PIF1"/>
    <property type="match status" value="1"/>
</dbReference>
<feature type="domain" description="DNA helicase Pif1-like DEAD-box helicase" evidence="2">
    <location>
        <begin position="31"/>
        <end position="232"/>
    </location>
</feature>
<dbReference type="Gene3D" id="2.30.30.940">
    <property type="match status" value="1"/>
</dbReference>
<dbReference type="InterPro" id="IPR010285">
    <property type="entry name" value="DNA_helicase_pif1-like_DEAD"/>
</dbReference>
<gene>
    <name evidence="3" type="ORF">METZ01_LOCUS243130</name>
</gene>
<dbReference type="InterPro" id="IPR027417">
    <property type="entry name" value="P-loop_NTPase"/>
</dbReference>
<organism evidence="3">
    <name type="scientific">marine metagenome</name>
    <dbReference type="NCBI Taxonomy" id="408172"/>
    <lineage>
        <taxon>unclassified sequences</taxon>
        <taxon>metagenomes</taxon>
        <taxon>ecological metagenomes</taxon>
    </lineage>
</organism>
<dbReference type="AlphaFoldDB" id="A0A382HSD6"/>
<proteinExistence type="predicted"/>
<accession>A0A382HSD6</accession>
<reference evidence="3" key="1">
    <citation type="submission" date="2018-05" db="EMBL/GenBank/DDBJ databases">
        <authorList>
            <person name="Lanie J.A."/>
            <person name="Ng W.-L."/>
            <person name="Kazmierczak K.M."/>
            <person name="Andrzejewski T.M."/>
            <person name="Davidsen T.M."/>
            <person name="Wayne K.J."/>
            <person name="Tettelin H."/>
            <person name="Glass J.I."/>
            <person name="Rusch D."/>
            <person name="Podicherti R."/>
            <person name="Tsui H.-C.T."/>
            <person name="Winkler M.E."/>
        </authorList>
    </citation>
    <scope>NUCLEOTIDE SEQUENCE</scope>
</reference>
<dbReference type="GO" id="GO:0006281">
    <property type="term" value="P:DNA repair"/>
    <property type="evidence" value="ECO:0007669"/>
    <property type="project" value="InterPro"/>
</dbReference>
<dbReference type="PANTHER" id="PTHR47642:SF5">
    <property type="entry name" value="ATP-DEPENDENT DNA HELICASE"/>
    <property type="match status" value="1"/>
</dbReference>
<evidence type="ECO:0000259" key="2">
    <source>
        <dbReference type="Pfam" id="PF05970"/>
    </source>
</evidence>
<evidence type="ECO:0000256" key="1">
    <source>
        <dbReference type="SAM" id="MobiDB-lite"/>
    </source>
</evidence>
<dbReference type="PANTHER" id="PTHR47642">
    <property type="entry name" value="ATP-DEPENDENT DNA HELICASE"/>
    <property type="match status" value="1"/>
</dbReference>
<feature type="compositionally biased region" description="Basic residues" evidence="1">
    <location>
        <begin position="12"/>
        <end position="21"/>
    </location>
</feature>
<dbReference type="GO" id="GO:0000723">
    <property type="term" value="P:telomere maintenance"/>
    <property type="evidence" value="ECO:0007669"/>
    <property type="project" value="InterPro"/>
</dbReference>
<feature type="non-terminal residue" evidence="3">
    <location>
        <position position="361"/>
    </location>
</feature>
<dbReference type="EMBL" id="UINC01063058">
    <property type="protein sequence ID" value="SVB90276.1"/>
    <property type="molecule type" value="Genomic_DNA"/>
</dbReference>
<evidence type="ECO:0000313" key="3">
    <source>
        <dbReference type="EMBL" id="SVB90276.1"/>
    </source>
</evidence>
<feature type="region of interest" description="Disordered" evidence="1">
    <location>
        <begin position="1"/>
        <end position="21"/>
    </location>
</feature>
<protein>
    <recommendedName>
        <fullName evidence="2">DNA helicase Pif1-like DEAD-box helicase domain-containing protein</fullName>
    </recommendedName>
</protein>
<dbReference type="SUPFAM" id="SSF52540">
    <property type="entry name" value="P-loop containing nucleoside triphosphate hydrolases"/>
    <property type="match status" value="2"/>
</dbReference>
<dbReference type="InterPro" id="IPR051055">
    <property type="entry name" value="PIF1_helicase"/>
</dbReference>
<sequence length="361" mass="41196">MAKNKSFGNFSKKVKKRKPIKAKRKQRSVDISLEQEEIISYLTSEDEELAQFTLVLGQAGTGKTTLIEEVRKHFKCSIVVAPTGVAALNAGGSTIHSFFRINIKPLPEPKRMRGNSTEMVMENMDLLIIDEISMVNAPLLDAISTSLQMHRNSKKPFGGVRVLALGDLYQLAPVLQEEHEEIIFDIYDTHFFFSAKSMKTISNKFFFLTESFRQGKDKEFLELLNNIRIGKDLKETVGKINQACFDPTIDLRDIPMILTSRSAPAEEINMLKIQELDCEAFTFMAREEGDFTRFKKDKQLPAPRNLILKQGAQVIFTKNDRRKRWVNGSTGFIKDLSDENELIIEIDGEDHGVERKKWTLE</sequence>